<keyword evidence="2" id="KW-0472">Membrane</keyword>
<organism evidence="3 4">
    <name type="scientific">Giardia intestinalis</name>
    <name type="common">Giardia lamblia</name>
    <dbReference type="NCBI Taxonomy" id="5741"/>
    <lineage>
        <taxon>Eukaryota</taxon>
        <taxon>Metamonada</taxon>
        <taxon>Diplomonadida</taxon>
        <taxon>Hexamitidae</taxon>
        <taxon>Giardiinae</taxon>
        <taxon>Giardia</taxon>
    </lineage>
</organism>
<dbReference type="AlphaFoldDB" id="V6U065"/>
<evidence type="ECO:0000313" key="4">
    <source>
        <dbReference type="Proteomes" id="UP000018040"/>
    </source>
</evidence>
<feature type="region of interest" description="Disordered" evidence="1">
    <location>
        <begin position="470"/>
        <end position="532"/>
    </location>
</feature>
<name>V6U065_GIAIN</name>
<dbReference type="VEuPathDB" id="GiardiaDB:DHA2_152113"/>
<evidence type="ECO:0000313" key="3">
    <source>
        <dbReference type="EMBL" id="ESU44386.1"/>
    </source>
</evidence>
<feature type="region of interest" description="Disordered" evidence="1">
    <location>
        <begin position="567"/>
        <end position="635"/>
    </location>
</feature>
<sequence length="635" mass="71560">MTAGCLAVREELYCPLCMRCIFPGRKMRDSTRRLVMPGLCLSLVRLNLLMTTLFRGILILICGHSHFKALPATYPASVPNLLPSLVLFLNKIIWQLTRWDIVFYTLFYSVFALALLRNDADVIIRPCWACIVLSLCFFRFLFCSESYYSYLHLFLFRRSTGNIYSRIRNIGQFGPTFHLSKSQLAHNRITIRSFHPVFSGQHCLSIDRTDNLCTSATRDQSLAMLELINPSGYQQQQHDHVMNISGTYPLEETTDDFGAGDCDSNASVPMSINSTTKRSIHSHQRSMHKRSNGLLTSTIKSEARWIELELERYPKVAPVLDEEDSLDNRDTDKVVSMRSNKTTTRNSLEPNIAGTGAGALSKDHILALNGKVVIVNSLANIIMTPEQAEKAIKAKTKLLKSRDSQKDCYACNGSCSTHLSLPYQRYLEYMMSTDDLGEVVFTPYLGVGVPHKHLQMPPLRVFVVGSKAGSSKRSGKAVRNRKDASSKRSESRLNSASSLSQIDASEKPLDARSITQSPSKLQMRELNETESRPTGMIDKVMFLAPPLLTVSNKKHELLHISSTVAYARDKSSEWSDPEEDMVKHRHKRVNNKRDVDKLKNHKGDVQTSSKEPSIKMAEDKNESDSSNNNWNDLPT</sequence>
<dbReference type="EMBL" id="AHHH01000023">
    <property type="protein sequence ID" value="ESU44386.1"/>
    <property type="molecule type" value="Genomic_DNA"/>
</dbReference>
<feature type="compositionally biased region" description="Basic and acidic residues" evidence="1">
    <location>
        <begin position="522"/>
        <end position="531"/>
    </location>
</feature>
<reference evidence="3 4" key="2">
    <citation type="journal article" date="2013" name="Genome Biol. Evol.">
        <title>Genome sequencing of Giardia lamblia genotypes A2 and B isolates (DH and GS) and comparative analysis with the genomes of genotypes A1 and E (WB and Pig).</title>
        <authorList>
            <person name="Adam R.D."/>
            <person name="Dahlstrom E.W."/>
            <person name="Martens C.A."/>
            <person name="Bruno D.P."/>
            <person name="Barbian K.D."/>
            <person name="Ricklefs S.M."/>
            <person name="Hernandez M.M."/>
            <person name="Narla N.P."/>
            <person name="Patel R.B."/>
            <person name="Porcella S.F."/>
            <person name="Nash T.E."/>
        </authorList>
    </citation>
    <scope>NUCLEOTIDE SEQUENCE [LARGE SCALE GENOMIC DNA]</scope>
    <source>
        <strain evidence="3 4">GS</strain>
    </source>
</reference>
<dbReference type="OrthoDB" id="10390058at2759"/>
<keyword evidence="2" id="KW-0812">Transmembrane</keyword>
<accession>V6U065</accession>
<dbReference type="VEuPathDB" id="GiardiaDB:GL50581_3676"/>
<comment type="caution">
    <text evidence="3">The sequence shown here is derived from an EMBL/GenBank/DDBJ whole genome shotgun (WGS) entry which is preliminary data.</text>
</comment>
<evidence type="ECO:0000256" key="2">
    <source>
        <dbReference type="SAM" id="Phobius"/>
    </source>
</evidence>
<feature type="compositionally biased region" description="Basic and acidic residues" evidence="1">
    <location>
        <begin position="480"/>
        <end position="491"/>
    </location>
</feature>
<evidence type="ECO:0000256" key="1">
    <source>
        <dbReference type="SAM" id="MobiDB-lite"/>
    </source>
</evidence>
<feature type="compositionally biased region" description="Basic and acidic residues" evidence="1">
    <location>
        <begin position="612"/>
        <end position="623"/>
    </location>
</feature>
<feature type="transmembrane region" description="Helical" evidence="2">
    <location>
        <begin position="123"/>
        <end position="142"/>
    </location>
</feature>
<feature type="compositionally biased region" description="Low complexity" evidence="1">
    <location>
        <begin position="624"/>
        <end position="635"/>
    </location>
</feature>
<dbReference type="VEuPathDB" id="GiardiaDB:GL50803_00112550"/>
<proteinExistence type="predicted"/>
<feature type="transmembrane region" description="Helical" evidence="2">
    <location>
        <begin position="34"/>
        <end position="60"/>
    </location>
</feature>
<feature type="transmembrane region" description="Helical" evidence="2">
    <location>
        <begin position="101"/>
        <end position="117"/>
    </location>
</feature>
<keyword evidence="2" id="KW-1133">Transmembrane helix</keyword>
<feature type="compositionally biased region" description="Basic and acidic residues" evidence="1">
    <location>
        <begin position="591"/>
        <end position="604"/>
    </location>
</feature>
<protein>
    <submittedName>
        <fullName evidence="3">Uncharacterized protein</fullName>
    </submittedName>
</protein>
<dbReference type="Proteomes" id="UP000018040">
    <property type="component" value="Unassembled WGS sequence"/>
</dbReference>
<gene>
    <name evidence="3" type="ORF">GSB_152703</name>
</gene>
<dbReference type="VEuPathDB" id="GiardiaDB:QR46_3139"/>
<reference evidence="4" key="1">
    <citation type="submission" date="2012-02" db="EMBL/GenBank/DDBJ databases">
        <title>Genome sequencing of Giardia lamblia Genotypes A2 and B isolates (DH and GS) and comparative analysis with the genomes of Genotypes A1 and E (WB and Pig).</title>
        <authorList>
            <person name="Adam R."/>
            <person name="Dahlstrom E."/>
            <person name="Martens C."/>
            <person name="Bruno D."/>
            <person name="Barbian K."/>
            <person name="Porcella S.F."/>
            <person name="Nash T."/>
        </authorList>
    </citation>
    <scope>NUCLEOTIDE SEQUENCE</scope>
    <source>
        <strain evidence="4">GS</strain>
    </source>
</reference>